<accession>A0A0D6XSU2</accession>
<evidence type="ECO:0000256" key="1">
    <source>
        <dbReference type="SAM" id="MobiDB-lite"/>
    </source>
</evidence>
<evidence type="ECO:0000313" key="2">
    <source>
        <dbReference type="EMBL" id="KIX91500.1"/>
    </source>
</evidence>
<sequence>MLDNQNKSSNLEASIKLNNVELFETFDINAFLKDKRLVVEKVLVDSHIKLELRIIEDHTKYNENTDIDVNKNKVITAILHDDIVNKVNILDIIGNEVSLNHINSEDVLVYGINCLQVTVRDIDVKNQKVDNFKPKDKFTKAEYRLMKMNYFKIFDAQKFLSSYNMKLLTVYPQNPITARAIILITDDFTNCALSNIGKTFDLKVPLTNVREIPLEFVRGNKDITIDNILGSLSGMTVKNNQVLLTADTLQLTENGQKIVVGKETSSKVNDKQHDNSNNITSNSLNNNHKY</sequence>
<organism evidence="3 5">
    <name type="scientific">Staphylococcus microti</name>
    <dbReference type="NCBI Taxonomy" id="569857"/>
    <lineage>
        <taxon>Bacteria</taxon>
        <taxon>Bacillati</taxon>
        <taxon>Bacillota</taxon>
        <taxon>Bacilli</taxon>
        <taxon>Bacillales</taxon>
        <taxon>Staphylococcaceae</taxon>
        <taxon>Staphylococcus</taxon>
    </lineage>
</organism>
<feature type="region of interest" description="Disordered" evidence="1">
    <location>
        <begin position="262"/>
        <end position="290"/>
    </location>
</feature>
<dbReference type="EMBL" id="UHDT01000004">
    <property type="protein sequence ID" value="SUN02203.1"/>
    <property type="molecule type" value="Genomic_DNA"/>
</dbReference>
<dbReference type="Proteomes" id="UP000254100">
    <property type="component" value="Unassembled WGS sequence"/>
</dbReference>
<proteinExistence type="predicted"/>
<dbReference type="EMBL" id="JXWY01000010">
    <property type="protein sequence ID" value="KIX91500.1"/>
    <property type="molecule type" value="Genomic_DNA"/>
</dbReference>
<evidence type="ECO:0000313" key="4">
    <source>
        <dbReference type="Proteomes" id="UP000032366"/>
    </source>
</evidence>
<dbReference type="RefSeq" id="WP_042740155.1">
    <property type="nucleotide sequence ID" value="NZ_JXWY01000010.1"/>
</dbReference>
<gene>
    <name evidence="3" type="ORF">NCTC13832_02442</name>
    <name evidence="2" type="ORF">TP70_02040</name>
</gene>
<dbReference type="AlphaFoldDB" id="A0A0D6XSU2"/>
<feature type="compositionally biased region" description="Basic and acidic residues" evidence="1">
    <location>
        <begin position="264"/>
        <end position="274"/>
    </location>
</feature>
<evidence type="ECO:0000313" key="5">
    <source>
        <dbReference type="Proteomes" id="UP000254100"/>
    </source>
</evidence>
<feature type="compositionally biased region" description="Low complexity" evidence="1">
    <location>
        <begin position="275"/>
        <end position="290"/>
    </location>
</feature>
<name>A0A0D6XSU2_9STAP</name>
<dbReference type="Proteomes" id="UP000032366">
    <property type="component" value="Unassembled WGS sequence"/>
</dbReference>
<evidence type="ECO:0000313" key="3">
    <source>
        <dbReference type="EMBL" id="SUN02203.1"/>
    </source>
</evidence>
<keyword evidence="4" id="KW-1185">Reference proteome</keyword>
<reference evidence="3 5" key="2">
    <citation type="submission" date="2018-06" db="EMBL/GenBank/DDBJ databases">
        <authorList>
            <consortium name="Pathogen Informatics"/>
            <person name="Doyle S."/>
        </authorList>
    </citation>
    <scope>NUCLEOTIDE SEQUENCE [LARGE SCALE GENOMIC DNA]</scope>
    <source>
        <strain evidence="3 5">NCTC13832</strain>
    </source>
</reference>
<protein>
    <submittedName>
        <fullName evidence="3">Uncharacterized protein</fullName>
    </submittedName>
</protein>
<reference evidence="2 4" key="1">
    <citation type="submission" date="2015-01" db="EMBL/GenBank/DDBJ databases">
        <authorList>
            <person name="Guo J."/>
        </authorList>
    </citation>
    <scope>NUCLEOTIDE SEQUENCE [LARGE SCALE GENOMIC DNA]</scope>
    <source>
        <strain evidence="2 4">DSM 22147</strain>
    </source>
</reference>